<comment type="similarity">
    <text evidence="1">Belongs to the glycosyl hydrolase 16 family.</text>
</comment>
<gene>
    <name evidence="4" type="ORF">GM921_05305</name>
</gene>
<evidence type="ECO:0000256" key="2">
    <source>
        <dbReference type="SAM" id="SignalP"/>
    </source>
</evidence>
<evidence type="ECO:0000313" key="5">
    <source>
        <dbReference type="Proteomes" id="UP000601055"/>
    </source>
</evidence>
<dbReference type="InterPro" id="IPR013320">
    <property type="entry name" value="ConA-like_dom_sf"/>
</dbReference>
<evidence type="ECO:0000256" key="1">
    <source>
        <dbReference type="ARBA" id="ARBA00006865"/>
    </source>
</evidence>
<comment type="caution">
    <text evidence="4">The sequence shown here is derived from an EMBL/GenBank/DDBJ whole genome shotgun (WGS) entry which is preliminary data.</text>
</comment>
<dbReference type="RefSeq" id="WP_182921558.1">
    <property type="nucleotide sequence ID" value="NZ_WNXD01000001.1"/>
</dbReference>
<proteinExistence type="inferred from homology"/>
<organism evidence="4 5">
    <name type="scientific">Pedobacter planticolens</name>
    <dbReference type="NCBI Taxonomy" id="2679964"/>
    <lineage>
        <taxon>Bacteria</taxon>
        <taxon>Pseudomonadati</taxon>
        <taxon>Bacteroidota</taxon>
        <taxon>Sphingobacteriia</taxon>
        <taxon>Sphingobacteriales</taxon>
        <taxon>Sphingobacteriaceae</taxon>
        <taxon>Pedobacter</taxon>
    </lineage>
</organism>
<dbReference type="PANTHER" id="PTHR10963">
    <property type="entry name" value="GLYCOSYL HYDROLASE-RELATED"/>
    <property type="match status" value="1"/>
</dbReference>
<dbReference type="Proteomes" id="UP000601055">
    <property type="component" value="Unassembled WGS sequence"/>
</dbReference>
<feature type="domain" description="GH16" evidence="3">
    <location>
        <begin position="33"/>
        <end position="285"/>
    </location>
</feature>
<dbReference type="InterPro" id="IPR050546">
    <property type="entry name" value="Glycosyl_Hydrlase_16"/>
</dbReference>
<dbReference type="InterPro" id="IPR000757">
    <property type="entry name" value="Beta-glucanase-like"/>
</dbReference>
<accession>A0A923DVV4</accession>
<evidence type="ECO:0000313" key="4">
    <source>
        <dbReference type="EMBL" id="MBB2144887.1"/>
    </source>
</evidence>
<dbReference type="GO" id="GO:0005975">
    <property type="term" value="P:carbohydrate metabolic process"/>
    <property type="evidence" value="ECO:0007669"/>
    <property type="project" value="InterPro"/>
</dbReference>
<reference evidence="4" key="1">
    <citation type="submission" date="2019-11" db="EMBL/GenBank/DDBJ databases">
        <title>Description of Pedobacter sp. LMG 31464T.</title>
        <authorList>
            <person name="Carlier A."/>
            <person name="Qi S."/>
            <person name="Vandamme P."/>
        </authorList>
    </citation>
    <scope>NUCLEOTIDE SEQUENCE</scope>
    <source>
        <strain evidence="4">LMG 31464</strain>
    </source>
</reference>
<dbReference type="AlphaFoldDB" id="A0A923DVV4"/>
<name>A0A923DVV4_9SPHI</name>
<sequence>MLKLRQNSCVIFILGLICLQSCYAQNQRGDKKIDYSTEGYQLVWADEFEQDGIPNPKNWTYEKGFVRNEELQWYQPENAFCKDGLLIIEARKEQRVNPFYVEGSKDWRKNRRNIEYTSACLISRGLQSWQYGRFEMRGKIDISAGLWPAFWTLGEKGGWPANGEIDIMEYYKGKILSNIACMGNNRKPKWFSTAKKVDAVWAKQFHVWRMDWDVENISLFVDDRLYLKVPLSELQNEDQQGLNPFKQKHYLLFDLAIGGLNGGDLAETKFPNRMEVDYVRVYQKK</sequence>
<keyword evidence="2" id="KW-0732">Signal</keyword>
<evidence type="ECO:0000259" key="3">
    <source>
        <dbReference type="PROSITE" id="PS51762"/>
    </source>
</evidence>
<dbReference type="PANTHER" id="PTHR10963:SF55">
    <property type="entry name" value="GLYCOSIDE HYDROLASE FAMILY 16 PROTEIN"/>
    <property type="match status" value="1"/>
</dbReference>
<feature type="signal peptide" evidence="2">
    <location>
        <begin position="1"/>
        <end position="24"/>
    </location>
</feature>
<dbReference type="GO" id="GO:0004553">
    <property type="term" value="F:hydrolase activity, hydrolyzing O-glycosyl compounds"/>
    <property type="evidence" value="ECO:0007669"/>
    <property type="project" value="InterPro"/>
</dbReference>
<dbReference type="Pfam" id="PF00722">
    <property type="entry name" value="Glyco_hydro_16"/>
    <property type="match status" value="1"/>
</dbReference>
<dbReference type="CDD" id="cd08023">
    <property type="entry name" value="GH16_laminarinase_like"/>
    <property type="match status" value="1"/>
</dbReference>
<feature type="chain" id="PRO_5037709927" evidence="2">
    <location>
        <begin position="25"/>
        <end position="285"/>
    </location>
</feature>
<dbReference type="SUPFAM" id="SSF49899">
    <property type="entry name" value="Concanavalin A-like lectins/glucanases"/>
    <property type="match status" value="1"/>
</dbReference>
<keyword evidence="5" id="KW-1185">Reference proteome</keyword>
<dbReference type="Gene3D" id="2.60.120.200">
    <property type="match status" value="1"/>
</dbReference>
<dbReference type="PROSITE" id="PS51762">
    <property type="entry name" value="GH16_2"/>
    <property type="match status" value="1"/>
</dbReference>
<dbReference type="EMBL" id="WNXD01000001">
    <property type="protein sequence ID" value="MBB2144887.1"/>
    <property type="molecule type" value="Genomic_DNA"/>
</dbReference>
<protein>
    <submittedName>
        <fullName evidence="4">Family 16 glycosylhydrolase</fullName>
    </submittedName>
</protein>